<feature type="compositionally biased region" description="Gly residues" evidence="1">
    <location>
        <begin position="60"/>
        <end position="73"/>
    </location>
</feature>
<feature type="compositionally biased region" description="Low complexity" evidence="1">
    <location>
        <begin position="49"/>
        <end position="59"/>
    </location>
</feature>
<dbReference type="EMBL" id="AWGJ01000002">
    <property type="protein sequence ID" value="ODN83645.1"/>
    <property type="molecule type" value="Genomic_DNA"/>
</dbReference>
<feature type="compositionally biased region" description="Basic and acidic residues" evidence="1">
    <location>
        <begin position="175"/>
        <end position="184"/>
    </location>
</feature>
<dbReference type="AlphaFoldDB" id="A0A1E3I5L3"/>
<dbReference type="GeneID" id="30153053"/>
<feature type="region of interest" description="Disordered" evidence="1">
    <location>
        <begin position="91"/>
        <end position="216"/>
    </location>
</feature>
<dbReference type="OrthoDB" id="2574330at2759"/>
<feature type="region of interest" description="Disordered" evidence="1">
    <location>
        <begin position="14"/>
        <end position="76"/>
    </location>
</feature>
<evidence type="ECO:0000313" key="3">
    <source>
        <dbReference type="Proteomes" id="UP000094065"/>
    </source>
</evidence>
<evidence type="ECO:0000313" key="2">
    <source>
        <dbReference type="EMBL" id="ODN83645.1"/>
    </source>
</evidence>
<keyword evidence="3" id="KW-1185">Reference proteome</keyword>
<gene>
    <name evidence="2" type="ORF">L202_01744</name>
</gene>
<dbReference type="RefSeq" id="XP_018997645.1">
    <property type="nucleotide sequence ID" value="XM_019135218.1"/>
</dbReference>
<evidence type="ECO:0000256" key="1">
    <source>
        <dbReference type="SAM" id="MobiDB-lite"/>
    </source>
</evidence>
<feature type="compositionally biased region" description="Polar residues" evidence="1">
    <location>
        <begin position="109"/>
        <end position="120"/>
    </location>
</feature>
<sequence>MGFFDFLPCCGPRPGKSSSPLSLSRETTTLLPPSGPGREGSFLTTSDPGLSLTLTLSGGAASGGGGGVYGATTGGERLTEEQLKKIQAIRESTQGYMLPVQSMPPRSHLSMSRTSTAHTHPSSLSSSSPSPSLSSSRPSSRPSSPAALSSRTVRSPEASPYQPTGSLPGSPEGGEGEKGDDVVRKQLFMGNTPMGRGGRKPSGGAKAKAKKGKGKK</sequence>
<feature type="compositionally biased region" description="Basic residues" evidence="1">
    <location>
        <begin position="207"/>
        <end position="216"/>
    </location>
</feature>
<protein>
    <submittedName>
        <fullName evidence="2">Uncharacterized protein</fullName>
    </submittedName>
</protein>
<feature type="compositionally biased region" description="Low complexity" evidence="1">
    <location>
        <begin position="121"/>
        <end position="151"/>
    </location>
</feature>
<reference evidence="2 3" key="1">
    <citation type="submission" date="2016-06" db="EMBL/GenBank/DDBJ databases">
        <title>Evolution of pathogenesis and genome organization in the Tremellales.</title>
        <authorList>
            <person name="Cuomo C."/>
            <person name="Litvintseva A."/>
            <person name="Heitman J."/>
            <person name="Chen Y."/>
            <person name="Sun S."/>
            <person name="Springer D."/>
            <person name="Dromer F."/>
            <person name="Young S."/>
            <person name="Zeng Q."/>
            <person name="Chapman S."/>
            <person name="Gujja S."/>
            <person name="Saif S."/>
            <person name="Birren B."/>
        </authorList>
    </citation>
    <scope>NUCLEOTIDE SEQUENCE [LARGE SCALE GENOMIC DNA]</scope>
    <source>
        <strain evidence="2 3">CBS 6039</strain>
    </source>
</reference>
<organism evidence="2 3">
    <name type="scientific">Cryptococcus amylolentus CBS 6039</name>
    <dbReference type="NCBI Taxonomy" id="1295533"/>
    <lineage>
        <taxon>Eukaryota</taxon>
        <taxon>Fungi</taxon>
        <taxon>Dikarya</taxon>
        <taxon>Basidiomycota</taxon>
        <taxon>Agaricomycotina</taxon>
        <taxon>Tremellomycetes</taxon>
        <taxon>Tremellales</taxon>
        <taxon>Cryptococcaceae</taxon>
        <taxon>Cryptococcus</taxon>
    </lineage>
</organism>
<accession>A0A1E3I5L3</accession>
<proteinExistence type="predicted"/>
<name>A0A1E3I5L3_9TREE</name>
<comment type="caution">
    <text evidence="2">The sequence shown here is derived from an EMBL/GenBank/DDBJ whole genome shotgun (WGS) entry which is preliminary data.</text>
</comment>
<dbReference type="Proteomes" id="UP000094065">
    <property type="component" value="Unassembled WGS sequence"/>
</dbReference>
<feature type="compositionally biased region" description="Polar residues" evidence="1">
    <location>
        <begin position="16"/>
        <end position="31"/>
    </location>
</feature>